<accession>U3KM46</accession>
<comment type="similarity">
    <text evidence="1">Belongs to the DMRT family.</text>
</comment>
<dbReference type="Proteomes" id="UP000001811">
    <property type="component" value="Chromosome X"/>
</dbReference>
<reference evidence="5 6" key="1">
    <citation type="journal article" date="2011" name="Nature">
        <title>A high-resolution map of human evolutionary constraint using 29 mammals.</title>
        <authorList>
            <person name="Lindblad-Toh K."/>
            <person name="Garber M."/>
            <person name="Zuk O."/>
            <person name="Lin M.F."/>
            <person name="Parker B.J."/>
            <person name="Washietl S."/>
            <person name="Kheradpour P."/>
            <person name="Ernst J."/>
            <person name="Jordan G."/>
            <person name="Mauceli E."/>
            <person name="Ward L.D."/>
            <person name="Lowe C.B."/>
            <person name="Holloway A.K."/>
            <person name="Clamp M."/>
            <person name="Gnerre S."/>
            <person name="Alfoldi J."/>
            <person name="Beal K."/>
            <person name="Chang J."/>
            <person name="Clawson H."/>
            <person name="Cuff J."/>
            <person name="Di Palma F."/>
            <person name="Fitzgerald S."/>
            <person name="Flicek P."/>
            <person name="Guttman M."/>
            <person name="Hubisz M.J."/>
            <person name="Jaffe D.B."/>
            <person name="Jungreis I."/>
            <person name="Kent W.J."/>
            <person name="Kostka D."/>
            <person name="Lara M."/>
            <person name="Martins A.L."/>
            <person name="Massingham T."/>
            <person name="Moltke I."/>
            <person name="Raney B.J."/>
            <person name="Rasmussen M.D."/>
            <person name="Robinson J."/>
            <person name="Stark A."/>
            <person name="Vilella A.J."/>
            <person name="Wen J."/>
            <person name="Xie X."/>
            <person name="Zody M.C."/>
            <person name="Baldwin J."/>
            <person name="Bloom T."/>
            <person name="Chin C.W."/>
            <person name="Heiman D."/>
            <person name="Nicol R."/>
            <person name="Nusbaum C."/>
            <person name="Young S."/>
            <person name="Wilkinson J."/>
            <person name="Worley K.C."/>
            <person name="Kovar C.L."/>
            <person name="Muzny D.M."/>
            <person name="Gibbs R.A."/>
            <person name="Cree A."/>
            <person name="Dihn H.H."/>
            <person name="Fowler G."/>
            <person name="Jhangiani S."/>
            <person name="Joshi V."/>
            <person name="Lee S."/>
            <person name="Lewis L.R."/>
            <person name="Nazareth L.V."/>
            <person name="Okwuonu G."/>
            <person name="Santibanez J."/>
            <person name="Warren W.C."/>
            <person name="Mardis E.R."/>
            <person name="Weinstock G.M."/>
            <person name="Wilson R.K."/>
            <person name="Delehaunty K."/>
            <person name="Dooling D."/>
            <person name="Fronik C."/>
            <person name="Fulton L."/>
            <person name="Fulton B."/>
            <person name="Graves T."/>
            <person name="Minx P."/>
            <person name="Sodergren E."/>
            <person name="Birney E."/>
            <person name="Margulies E.H."/>
            <person name="Herrero J."/>
            <person name="Green E.D."/>
            <person name="Haussler D."/>
            <person name="Siepel A."/>
            <person name="Goldman N."/>
            <person name="Pollard K.S."/>
            <person name="Pedersen J.S."/>
            <person name="Lander E.S."/>
            <person name="Kellis M."/>
        </authorList>
    </citation>
    <scope>NUCLEOTIDE SEQUENCE [LARGE SCALE GENOMIC DNA]</scope>
    <source>
        <strain evidence="5 6">Thorbecke inbred</strain>
    </source>
</reference>
<sequence>MDPQEMPAVPSCPSNFEYNAMSETRGTWGLQFVPRGAAGLSDPCHSYGISTTIGGQERICHFRACQCHNCVFSEPCMALPAMNTLRREQGPEPTKQLTHGVIKSMPVAPGAPVHIKNTAVEAGVHTGKVDVMPQPQAYPCYTPNLGTSPGMFSHPPEPTFPPSAPVTMDLPRVFANSGQPQWPHLPDQCSSLTHQPCATLDPFQLQPQVPKAPELALVAASEWQQKLEAAEALLTLRNSFLVPREPMTLAQPRGLPDPAGERVLQSPFPALCPRPATSNSLSGGHLGWSSL</sequence>
<evidence type="ECO:0000256" key="2">
    <source>
        <dbReference type="ARBA" id="ARBA00023015"/>
    </source>
</evidence>
<dbReference type="KEGG" id="ocu:103351878"/>
<dbReference type="STRING" id="9986.ENSOCUP00000026304"/>
<dbReference type="GO" id="GO:0006355">
    <property type="term" value="P:regulation of DNA-templated transcription"/>
    <property type="evidence" value="ECO:0007669"/>
    <property type="project" value="InterPro"/>
</dbReference>
<reference evidence="5" key="2">
    <citation type="submission" date="2025-08" db="UniProtKB">
        <authorList>
            <consortium name="Ensembl"/>
        </authorList>
    </citation>
    <scope>IDENTIFICATION</scope>
    <source>
        <strain evidence="5">Thorbecke</strain>
    </source>
</reference>
<dbReference type="InParanoid" id="U3KM46"/>
<keyword evidence="2" id="KW-0805">Transcription regulation</keyword>
<dbReference type="InterPro" id="IPR031577">
    <property type="entry name" value="DMRT-C1/C2_C"/>
</dbReference>
<dbReference type="FunCoup" id="U3KM46">
    <property type="interactions" value="1"/>
</dbReference>
<dbReference type="OMA" id="QERICHF"/>
<organism evidence="5 6">
    <name type="scientific">Oryctolagus cuniculus</name>
    <name type="common">Rabbit</name>
    <dbReference type="NCBI Taxonomy" id="9986"/>
    <lineage>
        <taxon>Eukaryota</taxon>
        <taxon>Metazoa</taxon>
        <taxon>Chordata</taxon>
        <taxon>Craniata</taxon>
        <taxon>Vertebrata</taxon>
        <taxon>Euteleostomi</taxon>
        <taxon>Mammalia</taxon>
        <taxon>Eutheria</taxon>
        <taxon>Euarchontoglires</taxon>
        <taxon>Glires</taxon>
        <taxon>Lagomorpha</taxon>
        <taxon>Leporidae</taxon>
        <taxon>Oryctolagus</taxon>
    </lineage>
</organism>
<dbReference type="PANTHER" id="PTHR12322:SF117">
    <property type="entry name" value="DOUBLESEX- AND MAB-3-RELATED TRANSCRIPTION FACTOR C1"/>
    <property type="match status" value="1"/>
</dbReference>
<dbReference type="InterPro" id="IPR026607">
    <property type="entry name" value="DMRT"/>
</dbReference>
<dbReference type="AlphaFoldDB" id="U3KM46"/>
<protein>
    <recommendedName>
        <fullName evidence="4">Doublesex- and mab-3-related transcription factor C1/C2 C-terminal domain-containing protein</fullName>
    </recommendedName>
</protein>
<evidence type="ECO:0000256" key="3">
    <source>
        <dbReference type="ARBA" id="ARBA00023163"/>
    </source>
</evidence>
<dbReference type="eggNOG" id="KOG3815">
    <property type="taxonomic scope" value="Eukaryota"/>
</dbReference>
<dbReference type="HOGENOM" id="CLU_050863_0_0_1"/>
<dbReference type="SUPFAM" id="SSF82927">
    <property type="entry name" value="Cysteine-rich DNA binding domain, (DM domain)"/>
    <property type="match status" value="1"/>
</dbReference>
<name>U3KM46_RABIT</name>
<reference evidence="5" key="3">
    <citation type="submission" date="2025-09" db="UniProtKB">
        <authorList>
            <consortium name="Ensembl"/>
        </authorList>
    </citation>
    <scope>IDENTIFICATION</scope>
    <source>
        <strain evidence="5">Thorbecke</strain>
    </source>
</reference>
<dbReference type="GeneID" id="103351878"/>
<dbReference type="PaxDb" id="9986-ENSOCUP00000026304"/>
<dbReference type="EMBL" id="AAGW02057556">
    <property type="status" value="NOT_ANNOTATED_CDS"/>
    <property type="molecule type" value="Genomic_DNA"/>
</dbReference>
<dbReference type="GO" id="GO:0005634">
    <property type="term" value="C:nucleus"/>
    <property type="evidence" value="ECO:0007669"/>
    <property type="project" value="InterPro"/>
</dbReference>
<proteinExistence type="inferred from homology"/>
<dbReference type="PANTHER" id="PTHR12322">
    <property type="entry name" value="DOUBLESEX AND MAB-3 RELATED TRANSCRIPTION FACTOR DMRT"/>
    <property type="match status" value="1"/>
</dbReference>
<dbReference type="RefSeq" id="XP_069922867.1">
    <property type="nucleotide sequence ID" value="XM_070066766.1"/>
</dbReference>
<dbReference type="GO" id="GO:0043565">
    <property type="term" value="F:sequence-specific DNA binding"/>
    <property type="evidence" value="ECO:0007669"/>
    <property type="project" value="InterPro"/>
</dbReference>
<evidence type="ECO:0000313" key="6">
    <source>
        <dbReference type="Proteomes" id="UP000001811"/>
    </source>
</evidence>
<dbReference type="Pfam" id="PF15791">
    <property type="entry name" value="DMRT-like"/>
    <property type="match status" value="1"/>
</dbReference>
<evidence type="ECO:0000313" key="5">
    <source>
        <dbReference type="Ensembl" id="ENSOCUP00000026304.1"/>
    </source>
</evidence>
<evidence type="ECO:0000256" key="1">
    <source>
        <dbReference type="ARBA" id="ARBA00006834"/>
    </source>
</evidence>
<gene>
    <name evidence="5" type="primary">LOC103351878</name>
</gene>
<dbReference type="Bgee" id="ENSOCUG00000029608">
    <property type="expression patterns" value="Expressed in testis and 1 other cell type or tissue"/>
</dbReference>
<keyword evidence="3" id="KW-0804">Transcription</keyword>
<evidence type="ECO:0000259" key="4">
    <source>
        <dbReference type="Pfam" id="PF15791"/>
    </source>
</evidence>
<dbReference type="InterPro" id="IPR036407">
    <property type="entry name" value="DM_DNA-bd_sf"/>
</dbReference>
<feature type="domain" description="Doublesex- and mab-3-related transcription factor C1/C2 C-terminal" evidence="4">
    <location>
        <begin position="178"/>
        <end position="290"/>
    </location>
</feature>
<dbReference type="OrthoDB" id="9663956at2759"/>
<dbReference type="Ensembl" id="ENSOCUT00000033255.2">
    <property type="protein sequence ID" value="ENSOCUP00000026304.1"/>
    <property type="gene ID" value="ENSOCUG00000029608.2"/>
</dbReference>
<keyword evidence="6" id="KW-1185">Reference proteome</keyword>
<dbReference type="GeneTree" id="ENSGT00940000163063"/>